<reference evidence="4" key="1">
    <citation type="journal article" date="2019" name="Int. J. Syst. Evol. Microbiol.">
        <title>The Global Catalogue of Microorganisms (GCM) 10K type strain sequencing project: providing services to taxonomists for standard genome sequencing and annotation.</title>
        <authorList>
            <consortium name="The Broad Institute Genomics Platform"/>
            <consortium name="The Broad Institute Genome Sequencing Center for Infectious Disease"/>
            <person name="Wu L."/>
            <person name="Ma J."/>
        </authorList>
    </citation>
    <scope>NUCLEOTIDE SEQUENCE [LARGE SCALE GENOMIC DNA]</scope>
    <source>
        <strain evidence="4">CCM 8939</strain>
    </source>
</reference>
<accession>A0ABQ2BM74</accession>
<evidence type="ECO:0000256" key="1">
    <source>
        <dbReference type="SAM" id="Phobius"/>
    </source>
</evidence>
<feature type="domain" description="DUF8188" evidence="2">
    <location>
        <begin position="40"/>
        <end position="216"/>
    </location>
</feature>
<keyword evidence="1" id="KW-0472">Membrane</keyword>
<feature type="transmembrane region" description="Helical" evidence="1">
    <location>
        <begin position="7"/>
        <end position="28"/>
    </location>
</feature>
<name>A0ABQ2BM74_9SPHI</name>
<sequence length="221" mass="25708">MKNFLKYGAIGALGIGLFFGKYLGRWIVNIIDNPDTRVNNGKPYVKKYLSSCDTIRLFMKDYSKKSEDFEVQGVFNLSKDENSAYIDKWASLFYDNRSKKYFCCYYFFPSLSFFSKMYGSFLYGIDQKGTDILATVNKNELSDATYGTKEKPIPIVYYIVPEKMNNFFDSVTDSGNHNDKSGFHGTEIEFKTFMSEYNTRYYLSYVKSKADFEKMFGKQPD</sequence>
<dbReference type="InterPro" id="IPR058501">
    <property type="entry name" value="DUF8188"/>
</dbReference>
<keyword evidence="4" id="KW-1185">Reference proteome</keyword>
<keyword evidence="1" id="KW-1133">Transmembrane helix</keyword>
<evidence type="ECO:0000259" key="2">
    <source>
        <dbReference type="Pfam" id="PF26603"/>
    </source>
</evidence>
<comment type="caution">
    <text evidence="3">The sequence shown here is derived from an EMBL/GenBank/DDBJ whole genome shotgun (WGS) entry which is preliminary data.</text>
</comment>
<protein>
    <recommendedName>
        <fullName evidence="2">DUF8188 domain-containing protein</fullName>
    </recommendedName>
</protein>
<dbReference type="EMBL" id="BMDJ01000020">
    <property type="protein sequence ID" value="GGI29507.1"/>
    <property type="molecule type" value="Genomic_DNA"/>
</dbReference>
<evidence type="ECO:0000313" key="4">
    <source>
        <dbReference type="Proteomes" id="UP000645390"/>
    </source>
</evidence>
<dbReference type="Pfam" id="PF26603">
    <property type="entry name" value="DUF8188"/>
    <property type="match status" value="1"/>
</dbReference>
<dbReference type="Proteomes" id="UP000645390">
    <property type="component" value="Unassembled WGS sequence"/>
</dbReference>
<keyword evidence="1" id="KW-0812">Transmembrane</keyword>
<proteinExistence type="predicted"/>
<dbReference type="RefSeq" id="WP_188417518.1">
    <property type="nucleotide sequence ID" value="NZ_BMDJ01000020.1"/>
</dbReference>
<organism evidence="3 4">
    <name type="scientific">Pedobacter mendelii</name>
    <dbReference type="NCBI Taxonomy" id="1908240"/>
    <lineage>
        <taxon>Bacteria</taxon>
        <taxon>Pseudomonadati</taxon>
        <taxon>Bacteroidota</taxon>
        <taxon>Sphingobacteriia</taxon>
        <taxon>Sphingobacteriales</taxon>
        <taxon>Sphingobacteriaceae</taxon>
        <taxon>Pedobacter</taxon>
    </lineage>
</organism>
<evidence type="ECO:0000313" key="3">
    <source>
        <dbReference type="EMBL" id="GGI29507.1"/>
    </source>
</evidence>
<gene>
    <name evidence="3" type="ORF">GCM10008119_37970</name>
</gene>